<gene>
    <name evidence="2" type="ORF">AFUS01_LOCUS41869</name>
</gene>
<dbReference type="PANTHER" id="PTHR11801">
    <property type="entry name" value="SIGNAL TRANSDUCER AND ACTIVATOR OF TRANSCRIPTION"/>
    <property type="match status" value="1"/>
</dbReference>
<sequence>MKLTKDHFTSSWKQGLIEGFISKIHAEELLRSCQDNTFFLRFTESMEPRKAPNQLWKGSISIIWVQT</sequence>
<dbReference type="InterPro" id="IPR001217">
    <property type="entry name" value="STAT"/>
</dbReference>
<comment type="caution">
    <text evidence="2">The sequence shown here is derived from an EMBL/GenBank/DDBJ whole genome shotgun (WGS) entry which is preliminary data.</text>
</comment>
<dbReference type="GO" id="GO:0003700">
    <property type="term" value="F:DNA-binding transcription factor activity"/>
    <property type="evidence" value="ECO:0007669"/>
    <property type="project" value="InterPro"/>
</dbReference>
<organism evidence="2 3">
    <name type="scientific">Allacma fusca</name>
    <dbReference type="NCBI Taxonomy" id="39272"/>
    <lineage>
        <taxon>Eukaryota</taxon>
        <taxon>Metazoa</taxon>
        <taxon>Ecdysozoa</taxon>
        <taxon>Arthropoda</taxon>
        <taxon>Hexapoda</taxon>
        <taxon>Collembola</taxon>
        <taxon>Symphypleona</taxon>
        <taxon>Sminthuridae</taxon>
        <taxon>Allacma</taxon>
    </lineage>
</organism>
<evidence type="ECO:0000256" key="1">
    <source>
        <dbReference type="ARBA" id="ARBA00022999"/>
    </source>
</evidence>
<evidence type="ECO:0000313" key="2">
    <source>
        <dbReference type="EMBL" id="CAG7832168.1"/>
    </source>
</evidence>
<keyword evidence="1" id="KW-0727">SH2 domain</keyword>
<dbReference type="EMBL" id="CAJVCH010563780">
    <property type="protein sequence ID" value="CAG7832168.1"/>
    <property type="molecule type" value="Genomic_DNA"/>
</dbReference>
<dbReference type="Proteomes" id="UP000708208">
    <property type="component" value="Unassembled WGS sequence"/>
</dbReference>
<evidence type="ECO:0000313" key="3">
    <source>
        <dbReference type="Proteomes" id="UP000708208"/>
    </source>
</evidence>
<evidence type="ECO:0008006" key="4">
    <source>
        <dbReference type="Google" id="ProtNLM"/>
    </source>
</evidence>
<keyword evidence="3" id="KW-1185">Reference proteome</keyword>
<proteinExistence type="predicted"/>
<name>A0A8J2PIW4_9HEXA</name>
<dbReference type="GO" id="GO:0007165">
    <property type="term" value="P:signal transduction"/>
    <property type="evidence" value="ECO:0007669"/>
    <property type="project" value="InterPro"/>
</dbReference>
<reference evidence="2" key="1">
    <citation type="submission" date="2021-06" db="EMBL/GenBank/DDBJ databases">
        <authorList>
            <person name="Hodson N. C."/>
            <person name="Mongue J. A."/>
            <person name="Jaron S. K."/>
        </authorList>
    </citation>
    <scope>NUCLEOTIDE SEQUENCE</scope>
</reference>
<protein>
    <recommendedName>
        <fullName evidence="4">SH2 domain-containing protein</fullName>
    </recommendedName>
</protein>
<dbReference type="AlphaFoldDB" id="A0A8J2PIW4"/>
<accession>A0A8J2PIW4</accession>
<feature type="non-terminal residue" evidence="2">
    <location>
        <position position="1"/>
    </location>
</feature>